<accession>A0ACA9UH77</accession>
<dbReference type="Proteomes" id="UP000836387">
    <property type="component" value="Unassembled WGS sequence"/>
</dbReference>
<dbReference type="EMBL" id="CADEHS020000498">
    <property type="protein sequence ID" value="CAG9952721.1"/>
    <property type="molecule type" value="Genomic_DNA"/>
</dbReference>
<name>A0ACA9UH77_BIOOC</name>
<gene>
    <name evidence="1" type="ORF">CRV2_00017206</name>
</gene>
<evidence type="ECO:0000313" key="2">
    <source>
        <dbReference type="Proteomes" id="UP000836387"/>
    </source>
</evidence>
<reference evidence="1" key="2">
    <citation type="submission" date="2021-10" db="EMBL/GenBank/DDBJ databases">
        <authorList>
            <person name="Piombo E."/>
        </authorList>
    </citation>
    <scope>NUCLEOTIDE SEQUENCE</scope>
</reference>
<sequence>MYRKLLDRADRDIKRVGLKVAPESLSVHIVAVGVRTYTVHTQKRMGLVGLDFRALQTITSKLTLPAAVITHTLRCPHRPEPEDTGLTSPCIEAPESQD</sequence>
<organism evidence="1 2">
    <name type="scientific">Clonostachys rosea f. rosea IK726</name>
    <dbReference type="NCBI Taxonomy" id="1349383"/>
    <lineage>
        <taxon>Eukaryota</taxon>
        <taxon>Fungi</taxon>
        <taxon>Dikarya</taxon>
        <taxon>Ascomycota</taxon>
        <taxon>Pezizomycotina</taxon>
        <taxon>Sordariomycetes</taxon>
        <taxon>Hypocreomycetidae</taxon>
        <taxon>Hypocreales</taxon>
        <taxon>Bionectriaceae</taxon>
        <taxon>Clonostachys</taxon>
    </lineage>
</organism>
<proteinExistence type="predicted"/>
<evidence type="ECO:0000313" key="1">
    <source>
        <dbReference type="EMBL" id="CAG9952721.1"/>
    </source>
</evidence>
<reference evidence="1" key="1">
    <citation type="submission" date="2020-04" db="EMBL/GenBank/DDBJ databases">
        <authorList>
            <person name="Broberg M."/>
        </authorList>
    </citation>
    <scope>NUCLEOTIDE SEQUENCE</scope>
</reference>
<protein>
    <submittedName>
        <fullName evidence="1">Uncharacterized protein</fullName>
    </submittedName>
</protein>
<keyword evidence="2" id="KW-1185">Reference proteome</keyword>
<comment type="caution">
    <text evidence="1">The sequence shown here is derived from an EMBL/GenBank/DDBJ whole genome shotgun (WGS) entry which is preliminary data.</text>
</comment>